<organism evidence="1">
    <name type="scientific">Pseudomonas phage RVTF4</name>
    <dbReference type="NCBI Taxonomy" id="3236931"/>
    <lineage>
        <taxon>Viruses</taxon>
    </lineage>
</organism>
<evidence type="ECO:0000313" key="1">
    <source>
        <dbReference type="EMBL" id="XDJ14899.1"/>
    </source>
</evidence>
<accession>A0AB39CDI4</accession>
<proteinExistence type="predicted"/>
<protein>
    <submittedName>
        <fullName evidence="1">DNA mediated transformation</fullName>
    </submittedName>
</protein>
<reference evidence="1" key="1">
    <citation type="submission" date="2024-07" db="EMBL/GenBank/DDBJ databases">
        <authorList>
            <person name="Bringhurst R.M."/>
            <person name="Homer T.E."/>
        </authorList>
    </citation>
    <scope>NUCLEOTIDE SEQUENCE</scope>
</reference>
<dbReference type="EMBL" id="PQ015378">
    <property type="protein sequence ID" value="XDJ14899.1"/>
    <property type="molecule type" value="Genomic_DNA"/>
</dbReference>
<sequence length="193" mass="22066">MIRIGRTYTDLGYQMSSGDAWDSDRAFLYGAAQSKRYHEVGARVFLAKDGDNGRWVKDNPFYYDAELADPDSASMARSMAFNARGSFYNLGEKGIKLHIRNVYQIHDIDLTELVCAIYLYAEPNGKSKVHGGTNTALQIAKAAEVPIIKNLYFQSTVDEIEAWLAEHEQDYPYIDIDWTQIHRPDDPRLQEFE</sequence>
<name>A0AB39CDI4_9VIRU</name>